<dbReference type="GO" id="GO:0005741">
    <property type="term" value="C:mitochondrial outer membrane"/>
    <property type="evidence" value="ECO:0007669"/>
    <property type="project" value="InterPro"/>
</dbReference>
<accession>A0AAW2Z0M9</accession>
<dbReference type="EMBL" id="JAOPGA020000879">
    <property type="protein sequence ID" value="KAL0482641.1"/>
    <property type="molecule type" value="Genomic_DNA"/>
</dbReference>
<dbReference type="Pfam" id="PF01459">
    <property type="entry name" value="Porin_3"/>
    <property type="match status" value="1"/>
</dbReference>
<keyword evidence="2" id="KW-1185">Reference proteome</keyword>
<dbReference type="Proteomes" id="UP001431209">
    <property type="component" value="Unassembled WGS sequence"/>
</dbReference>
<evidence type="ECO:0000313" key="1">
    <source>
        <dbReference type="EMBL" id="KAL0482641.1"/>
    </source>
</evidence>
<name>A0AAW2Z0M9_9EUKA</name>
<comment type="caution">
    <text evidence="1">The sequence shown here is derived from an EMBL/GenBank/DDBJ whole genome shotgun (WGS) entry which is preliminary data.</text>
</comment>
<proteinExistence type="predicted"/>
<evidence type="ECO:0000313" key="2">
    <source>
        <dbReference type="Proteomes" id="UP001431209"/>
    </source>
</evidence>
<reference evidence="1 2" key="1">
    <citation type="submission" date="2024-03" db="EMBL/GenBank/DDBJ databases">
        <title>The Acrasis kona genome and developmental transcriptomes reveal deep origins of eukaryotic multicellular pathways.</title>
        <authorList>
            <person name="Sheikh S."/>
            <person name="Fu C.-J."/>
            <person name="Brown M.W."/>
            <person name="Baldauf S.L."/>
        </authorList>
    </citation>
    <scope>NUCLEOTIDE SEQUENCE [LARGE SCALE GENOMIC DNA]</scope>
    <source>
        <strain evidence="1 2">ATCC MYA-3509</strain>
    </source>
</reference>
<sequence>MISHGGIKREVGTPQPQDTWNRFRKYIQERPANLKQPRKFGSLSSEADSGILSEGDVSNDGVSIQAVTVLASDPSKEVQVAYAVGGLGTQAPPRSNLAMQFSHPNGWLSSQVYSNFIVSTIRQRLLKNVSGEVTYVGHQDYFKTALDISSPATKTQYNVEHETQNNQLSLSCVQAVAPGLEVGIKGFAFNNDHDTGVSVKARYSPDDTSVYTASLSHIGSQESKNRTNFRGSFYQKVENDFSVAGRIDYDVDKKSSSYEFGVVREATNAVYKVTADSDYNLKANLTMKFGTATQMEILMDSQPLDHQYKFGFGFVLTS</sequence>
<dbReference type="InterPro" id="IPR023614">
    <property type="entry name" value="Porin_dom_sf"/>
</dbReference>
<gene>
    <name evidence="1" type="ORF">AKO1_014333</name>
</gene>
<organism evidence="1 2">
    <name type="scientific">Acrasis kona</name>
    <dbReference type="NCBI Taxonomy" id="1008807"/>
    <lineage>
        <taxon>Eukaryota</taxon>
        <taxon>Discoba</taxon>
        <taxon>Heterolobosea</taxon>
        <taxon>Tetramitia</taxon>
        <taxon>Eutetramitia</taxon>
        <taxon>Acrasidae</taxon>
        <taxon>Acrasis</taxon>
    </lineage>
</organism>
<dbReference type="Gene3D" id="2.40.160.10">
    <property type="entry name" value="Porin"/>
    <property type="match status" value="1"/>
</dbReference>
<dbReference type="AlphaFoldDB" id="A0AAW2Z0M9"/>
<dbReference type="InterPro" id="IPR027246">
    <property type="entry name" value="Porin_Euk/Tom40"/>
</dbReference>
<dbReference type="GO" id="GO:0055085">
    <property type="term" value="P:transmembrane transport"/>
    <property type="evidence" value="ECO:0007669"/>
    <property type="project" value="InterPro"/>
</dbReference>
<protein>
    <submittedName>
        <fullName evidence="1">Uncharacterized protein</fullName>
    </submittedName>
</protein>